<organism evidence="3 4">
    <name type="scientific">Streptomyces thermolineatus</name>
    <dbReference type="NCBI Taxonomy" id="44033"/>
    <lineage>
        <taxon>Bacteria</taxon>
        <taxon>Bacillati</taxon>
        <taxon>Actinomycetota</taxon>
        <taxon>Actinomycetes</taxon>
        <taxon>Kitasatosporales</taxon>
        <taxon>Streptomycetaceae</taxon>
        <taxon>Streptomyces</taxon>
    </lineage>
</organism>
<evidence type="ECO:0000313" key="3">
    <source>
        <dbReference type="EMBL" id="GAA2482596.1"/>
    </source>
</evidence>
<evidence type="ECO:0000256" key="1">
    <source>
        <dbReference type="SAM" id="MobiDB-lite"/>
    </source>
</evidence>
<dbReference type="InterPro" id="IPR011044">
    <property type="entry name" value="Quino_amine_DH_bsu"/>
</dbReference>
<feature type="region of interest" description="Disordered" evidence="1">
    <location>
        <begin position="351"/>
        <end position="371"/>
    </location>
</feature>
<feature type="domain" description="DUF6923" evidence="2">
    <location>
        <begin position="15"/>
        <end position="215"/>
    </location>
</feature>
<reference evidence="4" key="1">
    <citation type="journal article" date="2019" name="Int. J. Syst. Evol. Microbiol.">
        <title>The Global Catalogue of Microorganisms (GCM) 10K type strain sequencing project: providing services to taxonomists for standard genome sequencing and annotation.</title>
        <authorList>
            <consortium name="The Broad Institute Genomics Platform"/>
            <consortium name="The Broad Institute Genome Sequencing Center for Infectious Disease"/>
            <person name="Wu L."/>
            <person name="Ma J."/>
        </authorList>
    </citation>
    <scope>NUCLEOTIDE SEQUENCE [LARGE SCALE GENOMIC DNA]</scope>
    <source>
        <strain evidence="4">JCM 6307</strain>
    </source>
</reference>
<protein>
    <recommendedName>
        <fullName evidence="2">DUF6923 domain-containing protein</fullName>
    </recommendedName>
</protein>
<name>A0ABP5YQ71_9ACTN</name>
<dbReference type="InterPro" id="IPR054215">
    <property type="entry name" value="DUF6923"/>
</dbReference>
<dbReference type="Pfam" id="PF21959">
    <property type="entry name" value="DUF6923"/>
    <property type="match status" value="1"/>
</dbReference>
<comment type="caution">
    <text evidence="3">The sequence shown here is derived from an EMBL/GenBank/DDBJ whole genome shotgun (WGS) entry which is preliminary data.</text>
</comment>
<dbReference type="SUPFAM" id="SSF50969">
    <property type="entry name" value="YVTN repeat-like/Quinoprotein amine dehydrogenase"/>
    <property type="match status" value="1"/>
</dbReference>
<evidence type="ECO:0000259" key="2">
    <source>
        <dbReference type="Pfam" id="PF21959"/>
    </source>
</evidence>
<dbReference type="RefSeq" id="WP_344382657.1">
    <property type="nucleotide sequence ID" value="NZ_BAAATA010000008.1"/>
</dbReference>
<keyword evidence="4" id="KW-1185">Reference proteome</keyword>
<dbReference type="EMBL" id="BAAATA010000008">
    <property type="protein sequence ID" value="GAA2482596.1"/>
    <property type="molecule type" value="Genomic_DNA"/>
</dbReference>
<feature type="compositionally biased region" description="Basic and acidic residues" evidence="1">
    <location>
        <begin position="352"/>
        <end position="361"/>
    </location>
</feature>
<sequence>MAHRKVYLAVGRTNTRIYRFDPIDGDTRVVENVPAYKAGYTAMGAQYRGDDKEPLLLAVSGNKLVTIDVAAGKVTDEVVDGLPDDKTWYCGDMDTDGKTLYIVSYPGVPSYSIDVAAKKATAGSDSGAGRWDDFAHHPKDGRLISVEGDNGDLLHIDPQKEQMKVVLKEKVFEPAEASSSAGSRKSYSATFFDDDGNFYAVDSAGNVSHLDLTGTAVPDHAKRIGGGKIPVDDLEVMNGAGRIAPLPVPPSYHEIEVAKKFNSSWESNDPRGKVYSFDVTLTAVSKSTGKGEDVRRFRISFDLPTTTGQKVDASGVDVLYQDGKAYIDAKSDQLLPAGESRPIRVQITVPGDPRELPHEYPLDGLKATRLA</sequence>
<gene>
    <name evidence="3" type="ORF">GCM10010406_18610</name>
</gene>
<accession>A0ABP5YQ71</accession>
<evidence type="ECO:0000313" key="4">
    <source>
        <dbReference type="Proteomes" id="UP001501358"/>
    </source>
</evidence>
<dbReference type="Proteomes" id="UP001501358">
    <property type="component" value="Unassembled WGS sequence"/>
</dbReference>
<proteinExistence type="predicted"/>